<dbReference type="AlphaFoldDB" id="A0A1G4AT41"/>
<organism evidence="2 3">
    <name type="scientific">Colletotrichum orchidophilum</name>
    <dbReference type="NCBI Taxonomy" id="1209926"/>
    <lineage>
        <taxon>Eukaryota</taxon>
        <taxon>Fungi</taxon>
        <taxon>Dikarya</taxon>
        <taxon>Ascomycota</taxon>
        <taxon>Pezizomycotina</taxon>
        <taxon>Sordariomycetes</taxon>
        <taxon>Hypocreomycetidae</taxon>
        <taxon>Glomerellales</taxon>
        <taxon>Glomerellaceae</taxon>
        <taxon>Colletotrichum</taxon>
    </lineage>
</organism>
<reference evidence="2 3" key="1">
    <citation type="submission" date="2016-09" db="EMBL/GenBank/DDBJ databases">
        <authorList>
            <person name="Capua I."/>
            <person name="De Benedictis P."/>
            <person name="Joannis T."/>
            <person name="Lombin L.H."/>
            <person name="Cattoli G."/>
        </authorList>
    </citation>
    <scope>NUCLEOTIDE SEQUENCE [LARGE SCALE GENOMIC DNA]</scope>
    <source>
        <strain evidence="2 3">IMI 309357</strain>
    </source>
</reference>
<evidence type="ECO:0000313" key="2">
    <source>
        <dbReference type="EMBL" id="OHE92212.1"/>
    </source>
</evidence>
<dbReference type="RefSeq" id="XP_022469382.1">
    <property type="nucleotide sequence ID" value="XM_022624126.1"/>
</dbReference>
<proteinExistence type="predicted"/>
<gene>
    <name evidence="2" type="ORF">CORC01_12506</name>
</gene>
<sequence>MSNRARGQAVADAETQEKERLRWAAEAQFSTTRAFIPRTEKSSLFLLQCAAEGNLLISTPPWNPLSSNHWSAAFPRPPSPDKPAATGGPTREGKSLTFHCSDCRASGWWPWPRERAWVDYKVWIGNLHYLFRASRRQNVTTTVSEIEGPTIGHTPLSFAHSLTHSLILLARSLTQLILRIPRQIRLQNVIQGPSSEHGSKETEPKKVATKPGGP</sequence>
<evidence type="ECO:0000256" key="1">
    <source>
        <dbReference type="SAM" id="MobiDB-lite"/>
    </source>
</evidence>
<feature type="region of interest" description="Disordered" evidence="1">
    <location>
        <begin position="68"/>
        <end position="93"/>
    </location>
</feature>
<dbReference type="Proteomes" id="UP000176998">
    <property type="component" value="Unassembled WGS sequence"/>
</dbReference>
<comment type="caution">
    <text evidence="2">The sequence shown here is derived from an EMBL/GenBank/DDBJ whole genome shotgun (WGS) entry which is preliminary data.</text>
</comment>
<evidence type="ECO:0000313" key="3">
    <source>
        <dbReference type="Proteomes" id="UP000176998"/>
    </source>
</evidence>
<dbReference type="GeneID" id="34565636"/>
<protein>
    <submittedName>
        <fullName evidence="2">Uncharacterized protein</fullName>
    </submittedName>
</protein>
<keyword evidence="3" id="KW-1185">Reference proteome</keyword>
<feature type="region of interest" description="Disordered" evidence="1">
    <location>
        <begin position="191"/>
        <end position="214"/>
    </location>
</feature>
<name>A0A1G4AT41_9PEZI</name>
<accession>A0A1G4AT41</accession>
<dbReference type="EMBL" id="MJBS01000155">
    <property type="protein sequence ID" value="OHE92212.1"/>
    <property type="molecule type" value="Genomic_DNA"/>
</dbReference>
<feature type="compositionally biased region" description="Basic and acidic residues" evidence="1">
    <location>
        <begin position="197"/>
        <end position="206"/>
    </location>
</feature>